<evidence type="ECO:0000256" key="2">
    <source>
        <dbReference type="ARBA" id="ARBA00004994"/>
    </source>
</evidence>
<dbReference type="EMBL" id="FOHJ01000009">
    <property type="protein sequence ID" value="SET85650.1"/>
    <property type="molecule type" value="Genomic_DNA"/>
</dbReference>
<dbReference type="GO" id="GO:0015940">
    <property type="term" value="P:pantothenate biosynthetic process"/>
    <property type="evidence" value="ECO:0007669"/>
    <property type="project" value="UniProtKB-UniPathway"/>
</dbReference>
<evidence type="ECO:0000313" key="15">
    <source>
        <dbReference type="Proteomes" id="UP000199095"/>
    </source>
</evidence>
<dbReference type="STRING" id="237682.SAMN05421676_109100"/>
<keyword evidence="15" id="KW-1185">Reference proteome</keyword>
<dbReference type="UniPathway" id="UPA00028">
    <property type="reaction ID" value="UER00004"/>
</dbReference>
<evidence type="ECO:0000256" key="1">
    <source>
        <dbReference type="ARBA" id="ARBA00002919"/>
    </source>
</evidence>
<dbReference type="Gene3D" id="1.10.1040.10">
    <property type="entry name" value="N-(1-d-carboxylethyl)-l-norvaline Dehydrogenase, domain 2"/>
    <property type="match status" value="1"/>
</dbReference>
<dbReference type="InterPro" id="IPR003710">
    <property type="entry name" value="ApbA"/>
</dbReference>
<evidence type="ECO:0000256" key="5">
    <source>
        <dbReference type="ARBA" id="ARBA00019465"/>
    </source>
</evidence>
<evidence type="ECO:0000256" key="9">
    <source>
        <dbReference type="ARBA" id="ARBA00032024"/>
    </source>
</evidence>
<sequence>MVTDMKIGIIGLGSIGLLLSACLAREDHQVTCYVRRNQQKERLRTKGVSLYTLHHNRPSSFKVNAKSLGELDEHDLYVVCVKYPQLDEVIQTLRTKAPDNKPILFLQNGMSHVEWVSTLQQPVFIGVLDHGARRKNDHSVEHTGAGVIRIGALVKKDKTLMNHILDVLDTSDFPWIYDENPINLLKQKLVVNAVINPLTAIFDVENGELLTNPYLYHLAKGLCEETCQVLQFPFDKYWDYVKRVAKHTGRNSSSMREDIRNQNQTEIDTISGYVLKQSIRKLPYTSFVYNGIKALENRTGSVSHD</sequence>
<proteinExistence type="inferred from homology"/>
<dbReference type="InterPro" id="IPR013752">
    <property type="entry name" value="KPA_reductase"/>
</dbReference>
<accession>A0A1I0HNR5</accession>
<keyword evidence="8 11" id="KW-0560">Oxidoreductase</keyword>
<comment type="catalytic activity">
    <reaction evidence="10 11">
        <text>(R)-pantoate + NADP(+) = 2-dehydropantoate + NADPH + H(+)</text>
        <dbReference type="Rhea" id="RHEA:16233"/>
        <dbReference type="ChEBI" id="CHEBI:11561"/>
        <dbReference type="ChEBI" id="CHEBI:15378"/>
        <dbReference type="ChEBI" id="CHEBI:15980"/>
        <dbReference type="ChEBI" id="CHEBI:57783"/>
        <dbReference type="ChEBI" id="CHEBI:58349"/>
        <dbReference type="EC" id="1.1.1.169"/>
    </reaction>
</comment>
<evidence type="ECO:0000313" key="14">
    <source>
        <dbReference type="EMBL" id="SET85650.1"/>
    </source>
</evidence>
<comment type="pathway">
    <text evidence="2 11">Cofactor biosynthesis; (R)-pantothenate biosynthesis; (R)-pantoate from 3-methyl-2-oxobutanoate: step 2/2.</text>
</comment>
<keyword evidence="7 11" id="KW-0521">NADP</keyword>
<dbReference type="AlphaFoldDB" id="A0A1I0HNR5"/>
<evidence type="ECO:0000256" key="7">
    <source>
        <dbReference type="ARBA" id="ARBA00022857"/>
    </source>
</evidence>
<dbReference type="InterPro" id="IPR013332">
    <property type="entry name" value="KPR_N"/>
</dbReference>
<dbReference type="InterPro" id="IPR013328">
    <property type="entry name" value="6PGD_dom2"/>
</dbReference>
<dbReference type="InterPro" id="IPR050838">
    <property type="entry name" value="Ketopantoate_reductase"/>
</dbReference>
<dbReference type="Proteomes" id="UP000199095">
    <property type="component" value="Unassembled WGS sequence"/>
</dbReference>
<reference evidence="15" key="1">
    <citation type="submission" date="2016-10" db="EMBL/GenBank/DDBJ databases">
        <authorList>
            <person name="Varghese N."/>
            <person name="Submissions S."/>
        </authorList>
    </citation>
    <scope>NUCLEOTIDE SEQUENCE [LARGE SCALE GENOMIC DNA]</scope>
    <source>
        <strain evidence="15">CGMCC 1.3566</strain>
    </source>
</reference>
<dbReference type="InterPro" id="IPR036291">
    <property type="entry name" value="NAD(P)-bd_dom_sf"/>
</dbReference>
<keyword evidence="6 11" id="KW-0566">Pantothenate biosynthesis</keyword>
<dbReference type="SUPFAM" id="SSF51735">
    <property type="entry name" value="NAD(P)-binding Rossmann-fold domains"/>
    <property type="match status" value="1"/>
</dbReference>
<dbReference type="PANTHER" id="PTHR43765:SF2">
    <property type="entry name" value="2-DEHYDROPANTOATE 2-REDUCTASE"/>
    <property type="match status" value="1"/>
</dbReference>
<organism evidence="14 15">
    <name type="scientific">Salinibacillus kushneri</name>
    <dbReference type="NCBI Taxonomy" id="237682"/>
    <lineage>
        <taxon>Bacteria</taxon>
        <taxon>Bacillati</taxon>
        <taxon>Bacillota</taxon>
        <taxon>Bacilli</taxon>
        <taxon>Bacillales</taxon>
        <taxon>Bacillaceae</taxon>
        <taxon>Salinibacillus</taxon>
    </lineage>
</organism>
<comment type="similarity">
    <text evidence="3 11">Belongs to the ketopantoate reductase family.</text>
</comment>
<evidence type="ECO:0000256" key="4">
    <source>
        <dbReference type="ARBA" id="ARBA00013014"/>
    </source>
</evidence>
<dbReference type="Pfam" id="PF08546">
    <property type="entry name" value="ApbA_C"/>
    <property type="match status" value="1"/>
</dbReference>
<dbReference type="Pfam" id="PF02558">
    <property type="entry name" value="ApbA"/>
    <property type="match status" value="1"/>
</dbReference>
<dbReference type="SUPFAM" id="SSF48179">
    <property type="entry name" value="6-phosphogluconate dehydrogenase C-terminal domain-like"/>
    <property type="match status" value="1"/>
</dbReference>
<dbReference type="EC" id="1.1.1.169" evidence="4 11"/>
<gene>
    <name evidence="14" type="ORF">SAMN05421676_109100</name>
</gene>
<dbReference type="Gene3D" id="3.40.50.720">
    <property type="entry name" value="NAD(P)-binding Rossmann-like Domain"/>
    <property type="match status" value="1"/>
</dbReference>
<evidence type="ECO:0000259" key="13">
    <source>
        <dbReference type="Pfam" id="PF08546"/>
    </source>
</evidence>
<evidence type="ECO:0000256" key="11">
    <source>
        <dbReference type="RuleBase" id="RU362068"/>
    </source>
</evidence>
<dbReference type="NCBIfam" id="TIGR00745">
    <property type="entry name" value="apbA_panE"/>
    <property type="match status" value="1"/>
</dbReference>
<name>A0A1I0HNR5_9BACI</name>
<evidence type="ECO:0000259" key="12">
    <source>
        <dbReference type="Pfam" id="PF02558"/>
    </source>
</evidence>
<feature type="domain" description="Ketopantoate reductase C-terminal" evidence="13">
    <location>
        <begin position="187"/>
        <end position="296"/>
    </location>
</feature>
<dbReference type="PROSITE" id="PS51257">
    <property type="entry name" value="PROKAR_LIPOPROTEIN"/>
    <property type="match status" value="1"/>
</dbReference>
<dbReference type="GO" id="GO:0008677">
    <property type="term" value="F:2-dehydropantoate 2-reductase activity"/>
    <property type="evidence" value="ECO:0007669"/>
    <property type="project" value="UniProtKB-EC"/>
</dbReference>
<dbReference type="GO" id="GO:0050661">
    <property type="term" value="F:NADP binding"/>
    <property type="evidence" value="ECO:0007669"/>
    <property type="project" value="TreeGrafter"/>
</dbReference>
<evidence type="ECO:0000256" key="6">
    <source>
        <dbReference type="ARBA" id="ARBA00022655"/>
    </source>
</evidence>
<dbReference type="PANTHER" id="PTHR43765">
    <property type="entry name" value="2-DEHYDROPANTOATE 2-REDUCTASE-RELATED"/>
    <property type="match status" value="1"/>
</dbReference>
<dbReference type="GO" id="GO:0005737">
    <property type="term" value="C:cytoplasm"/>
    <property type="evidence" value="ECO:0007669"/>
    <property type="project" value="TreeGrafter"/>
</dbReference>
<comment type="function">
    <text evidence="1 11">Catalyzes the NADPH-dependent reduction of ketopantoate into pantoic acid.</text>
</comment>
<feature type="domain" description="Ketopantoate reductase N-terminal" evidence="12">
    <location>
        <begin position="7"/>
        <end position="153"/>
    </location>
</feature>
<protein>
    <recommendedName>
        <fullName evidence="5 11">2-dehydropantoate 2-reductase</fullName>
        <ecNumber evidence="4 11">1.1.1.169</ecNumber>
    </recommendedName>
    <alternativeName>
        <fullName evidence="9 11">Ketopantoate reductase</fullName>
    </alternativeName>
</protein>
<evidence type="ECO:0000256" key="8">
    <source>
        <dbReference type="ARBA" id="ARBA00023002"/>
    </source>
</evidence>
<evidence type="ECO:0000256" key="10">
    <source>
        <dbReference type="ARBA" id="ARBA00048793"/>
    </source>
</evidence>
<evidence type="ECO:0000256" key="3">
    <source>
        <dbReference type="ARBA" id="ARBA00007870"/>
    </source>
</evidence>
<dbReference type="InterPro" id="IPR008927">
    <property type="entry name" value="6-PGluconate_DH-like_C_sf"/>
</dbReference>